<accession>A0A8C7Y5G7</accession>
<protein>
    <recommendedName>
        <fullName evidence="2">Kazal-like domain-containing protein</fullName>
    </recommendedName>
</protein>
<dbReference type="InterPro" id="IPR036058">
    <property type="entry name" value="Kazal_dom_sf"/>
</dbReference>
<keyword evidence="1" id="KW-1015">Disulfide bond</keyword>
<evidence type="ECO:0000313" key="4">
    <source>
        <dbReference type="Proteomes" id="UP000694383"/>
    </source>
</evidence>
<reference evidence="3" key="2">
    <citation type="submission" date="2025-09" db="UniProtKB">
        <authorList>
            <consortium name="Ensembl"/>
        </authorList>
    </citation>
    <scope>IDENTIFICATION</scope>
</reference>
<dbReference type="AlphaFoldDB" id="A0A8C7Y5G7"/>
<organism evidence="3 4">
    <name type="scientific">Oryzias sinensis</name>
    <name type="common">Chinese medaka</name>
    <dbReference type="NCBI Taxonomy" id="183150"/>
    <lineage>
        <taxon>Eukaryota</taxon>
        <taxon>Metazoa</taxon>
        <taxon>Chordata</taxon>
        <taxon>Craniata</taxon>
        <taxon>Vertebrata</taxon>
        <taxon>Euteleostomi</taxon>
        <taxon>Actinopterygii</taxon>
        <taxon>Neopterygii</taxon>
        <taxon>Teleostei</taxon>
        <taxon>Neoteleostei</taxon>
        <taxon>Acanthomorphata</taxon>
        <taxon>Ovalentaria</taxon>
        <taxon>Atherinomorphae</taxon>
        <taxon>Beloniformes</taxon>
        <taxon>Adrianichthyidae</taxon>
        <taxon>Oryziinae</taxon>
        <taxon>Oryzias</taxon>
    </lineage>
</organism>
<dbReference type="Gene3D" id="3.30.60.30">
    <property type="match status" value="1"/>
</dbReference>
<dbReference type="GeneTree" id="ENSGT00940000156495"/>
<evidence type="ECO:0000259" key="2">
    <source>
        <dbReference type="PROSITE" id="PS51465"/>
    </source>
</evidence>
<keyword evidence="4" id="KW-1185">Reference proteome</keyword>
<dbReference type="CDD" id="cd00104">
    <property type="entry name" value="KAZAL_FS"/>
    <property type="match status" value="1"/>
</dbReference>
<dbReference type="SMART" id="SM00280">
    <property type="entry name" value="KAZAL"/>
    <property type="match status" value="1"/>
</dbReference>
<sequence>FKMWVISNAKFCQLQTFLDKSPISEIKGGGGGDCKCLDHCKQHYKPVCGSDGKLYQNHCELHRASCLRGHKITIMHSEECYYKGKSSCAPSLAMMYGTKFVLCSC</sequence>
<feature type="domain" description="Kazal-like" evidence="2">
    <location>
        <begin position="28"/>
        <end position="82"/>
    </location>
</feature>
<dbReference type="Pfam" id="PF07648">
    <property type="entry name" value="Kazal_2"/>
    <property type="match status" value="1"/>
</dbReference>
<dbReference type="PANTHER" id="PTHR10913:SF44">
    <property type="entry name" value="FOLLISTATIN-RELATED PROTEIN 5"/>
    <property type="match status" value="1"/>
</dbReference>
<dbReference type="GO" id="GO:0030510">
    <property type="term" value="P:regulation of BMP signaling pathway"/>
    <property type="evidence" value="ECO:0007669"/>
    <property type="project" value="TreeGrafter"/>
</dbReference>
<name>A0A8C7Y5G7_9TELE</name>
<dbReference type="GO" id="GO:0005615">
    <property type="term" value="C:extracellular space"/>
    <property type="evidence" value="ECO:0007669"/>
    <property type="project" value="TreeGrafter"/>
</dbReference>
<dbReference type="PROSITE" id="PS51465">
    <property type="entry name" value="KAZAL_2"/>
    <property type="match status" value="1"/>
</dbReference>
<evidence type="ECO:0000256" key="1">
    <source>
        <dbReference type="ARBA" id="ARBA00023157"/>
    </source>
</evidence>
<dbReference type="Ensembl" id="ENSOSIT00000023272.1">
    <property type="protein sequence ID" value="ENSOSIP00000022030.1"/>
    <property type="gene ID" value="ENSOSIG00000011616.1"/>
</dbReference>
<dbReference type="SUPFAM" id="SSF100895">
    <property type="entry name" value="Kazal-type serine protease inhibitors"/>
    <property type="match status" value="1"/>
</dbReference>
<dbReference type="InterPro" id="IPR050653">
    <property type="entry name" value="Prot_Inhib_GrowthFact_Antg"/>
</dbReference>
<dbReference type="Proteomes" id="UP000694383">
    <property type="component" value="Unplaced"/>
</dbReference>
<dbReference type="GO" id="GO:0030154">
    <property type="term" value="P:cell differentiation"/>
    <property type="evidence" value="ECO:0007669"/>
    <property type="project" value="TreeGrafter"/>
</dbReference>
<dbReference type="PANTHER" id="PTHR10913">
    <property type="entry name" value="FOLLISTATIN-RELATED"/>
    <property type="match status" value="1"/>
</dbReference>
<dbReference type="InterPro" id="IPR002350">
    <property type="entry name" value="Kazal_dom"/>
</dbReference>
<reference evidence="3" key="1">
    <citation type="submission" date="2025-08" db="UniProtKB">
        <authorList>
            <consortium name="Ensembl"/>
        </authorList>
    </citation>
    <scope>IDENTIFICATION</scope>
</reference>
<proteinExistence type="predicted"/>
<evidence type="ECO:0000313" key="3">
    <source>
        <dbReference type="Ensembl" id="ENSOSIP00000022030.1"/>
    </source>
</evidence>